<evidence type="ECO:0000256" key="16">
    <source>
        <dbReference type="ARBA" id="ARBA00049244"/>
    </source>
</evidence>
<dbReference type="Pfam" id="PF00817">
    <property type="entry name" value="IMS"/>
    <property type="match status" value="1"/>
</dbReference>
<dbReference type="EMBL" id="PVWK01000109">
    <property type="protein sequence ID" value="PSB26327.1"/>
    <property type="molecule type" value="Genomic_DNA"/>
</dbReference>
<dbReference type="InterPro" id="IPR043502">
    <property type="entry name" value="DNA/RNA_pol_sf"/>
</dbReference>
<dbReference type="GO" id="GO:0046872">
    <property type="term" value="F:metal ion binding"/>
    <property type="evidence" value="ECO:0007669"/>
    <property type="project" value="UniProtKB-KW"/>
</dbReference>
<dbReference type="SUPFAM" id="SSF56672">
    <property type="entry name" value="DNA/RNA polymerases"/>
    <property type="match status" value="1"/>
</dbReference>
<keyword evidence="5" id="KW-0515">Mutator protein</keyword>
<evidence type="ECO:0000313" key="19">
    <source>
        <dbReference type="Proteomes" id="UP000239576"/>
    </source>
</evidence>
<reference evidence="19" key="1">
    <citation type="submission" date="2018-02" db="EMBL/GenBank/DDBJ databases">
        <authorList>
            <person name="Moore K."/>
            <person name="Momper L."/>
        </authorList>
    </citation>
    <scope>NUCLEOTIDE SEQUENCE [LARGE SCALE GENOMIC DNA]</scope>
    <source>
        <strain evidence="19">ULC18</strain>
    </source>
</reference>
<dbReference type="GO" id="GO:0009432">
    <property type="term" value="P:SOS response"/>
    <property type="evidence" value="ECO:0007669"/>
    <property type="project" value="TreeGrafter"/>
</dbReference>
<keyword evidence="8" id="KW-0548">Nucleotidyltransferase</keyword>
<evidence type="ECO:0000256" key="5">
    <source>
        <dbReference type="ARBA" id="ARBA00022457"/>
    </source>
</evidence>
<keyword evidence="12" id="KW-0460">Magnesium</keyword>
<protein>
    <recommendedName>
        <fullName evidence="4">DNA-directed DNA polymerase</fullName>
        <ecNumber evidence="4">2.7.7.7</ecNumber>
    </recommendedName>
</protein>
<dbReference type="RefSeq" id="WP_106258073.1">
    <property type="nucleotide sequence ID" value="NZ_CAWNSW010000049.1"/>
</dbReference>
<evidence type="ECO:0000256" key="15">
    <source>
        <dbReference type="ARBA" id="ARBA00023204"/>
    </source>
</evidence>
<evidence type="ECO:0000256" key="1">
    <source>
        <dbReference type="ARBA" id="ARBA00001946"/>
    </source>
</evidence>
<dbReference type="InterPro" id="IPR043128">
    <property type="entry name" value="Rev_trsase/Diguanyl_cyclase"/>
</dbReference>
<keyword evidence="15" id="KW-0234">DNA repair</keyword>
<proteinExistence type="inferred from homology"/>
<dbReference type="GO" id="GO:0006260">
    <property type="term" value="P:DNA replication"/>
    <property type="evidence" value="ECO:0007669"/>
    <property type="project" value="UniProtKB-KW"/>
</dbReference>
<dbReference type="GO" id="GO:0006281">
    <property type="term" value="P:DNA repair"/>
    <property type="evidence" value="ECO:0007669"/>
    <property type="project" value="UniProtKB-KW"/>
</dbReference>
<comment type="cofactor">
    <cofactor evidence="1">
        <name>Mg(2+)</name>
        <dbReference type="ChEBI" id="CHEBI:18420"/>
    </cofactor>
</comment>
<sequence length="112" mass="12697">MTGQRKVIHVDLDAYFASVEQRDYPHYRGKPLVVGGFSNKRGAVAAASYEARQYGIHSAMPSRTAVQRCPHLIFVKPRFEGYRAISEQIRSIFYRYTDLVEPLALDEVSGCD</sequence>
<evidence type="ECO:0000256" key="2">
    <source>
        <dbReference type="ARBA" id="ARBA00004496"/>
    </source>
</evidence>
<keyword evidence="6" id="KW-0963">Cytoplasm</keyword>
<dbReference type="GO" id="GO:0042276">
    <property type="term" value="P:error-prone translesion synthesis"/>
    <property type="evidence" value="ECO:0007669"/>
    <property type="project" value="TreeGrafter"/>
</dbReference>
<comment type="subcellular location">
    <subcellularLocation>
        <location evidence="2">Cytoplasm</location>
    </subcellularLocation>
</comment>
<feature type="domain" description="UmuC" evidence="17">
    <location>
        <begin position="7"/>
        <end position="107"/>
    </location>
</feature>
<evidence type="ECO:0000256" key="7">
    <source>
        <dbReference type="ARBA" id="ARBA00022679"/>
    </source>
</evidence>
<comment type="similarity">
    <text evidence="3">Belongs to the DNA polymerase type-Y family.</text>
</comment>
<evidence type="ECO:0000256" key="4">
    <source>
        <dbReference type="ARBA" id="ARBA00012417"/>
    </source>
</evidence>
<evidence type="ECO:0000313" key="18">
    <source>
        <dbReference type="EMBL" id="PSB26327.1"/>
    </source>
</evidence>
<dbReference type="Proteomes" id="UP000239576">
    <property type="component" value="Unassembled WGS sequence"/>
</dbReference>
<evidence type="ECO:0000256" key="13">
    <source>
        <dbReference type="ARBA" id="ARBA00022932"/>
    </source>
</evidence>
<evidence type="ECO:0000256" key="6">
    <source>
        <dbReference type="ARBA" id="ARBA00022490"/>
    </source>
</evidence>
<dbReference type="GO" id="GO:0005829">
    <property type="term" value="C:cytosol"/>
    <property type="evidence" value="ECO:0007669"/>
    <property type="project" value="TreeGrafter"/>
</dbReference>
<keyword evidence="10" id="KW-0479">Metal-binding</keyword>
<organism evidence="18 19">
    <name type="scientific">Stenomitos frigidus ULC18</name>
    <dbReference type="NCBI Taxonomy" id="2107698"/>
    <lineage>
        <taxon>Bacteria</taxon>
        <taxon>Bacillati</taxon>
        <taxon>Cyanobacteriota</taxon>
        <taxon>Cyanophyceae</taxon>
        <taxon>Leptolyngbyales</taxon>
        <taxon>Leptolyngbyaceae</taxon>
        <taxon>Stenomitos</taxon>
    </lineage>
</organism>
<dbReference type="AlphaFoldDB" id="A0A2T1E0R8"/>
<keyword evidence="11" id="KW-0227">DNA damage</keyword>
<evidence type="ECO:0000256" key="10">
    <source>
        <dbReference type="ARBA" id="ARBA00022723"/>
    </source>
</evidence>
<keyword evidence="9" id="KW-0235">DNA replication</keyword>
<dbReference type="InterPro" id="IPR050116">
    <property type="entry name" value="DNA_polymerase-Y"/>
</dbReference>
<dbReference type="EC" id="2.7.7.7" evidence="4"/>
<comment type="catalytic activity">
    <reaction evidence="16">
        <text>DNA(n) + a 2'-deoxyribonucleoside 5'-triphosphate = DNA(n+1) + diphosphate</text>
        <dbReference type="Rhea" id="RHEA:22508"/>
        <dbReference type="Rhea" id="RHEA-COMP:17339"/>
        <dbReference type="Rhea" id="RHEA-COMP:17340"/>
        <dbReference type="ChEBI" id="CHEBI:33019"/>
        <dbReference type="ChEBI" id="CHEBI:61560"/>
        <dbReference type="ChEBI" id="CHEBI:173112"/>
        <dbReference type="EC" id="2.7.7.7"/>
    </reaction>
</comment>
<evidence type="ECO:0000256" key="9">
    <source>
        <dbReference type="ARBA" id="ARBA00022705"/>
    </source>
</evidence>
<name>A0A2T1E0R8_9CYAN</name>
<comment type="caution">
    <text evidence="18">The sequence shown here is derived from an EMBL/GenBank/DDBJ whole genome shotgun (WGS) entry which is preliminary data.</text>
</comment>
<dbReference type="PANTHER" id="PTHR11076">
    <property type="entry name" value="DNA REPAIR POLYMERASE UMUC / TRANSFERASE FAMILY MEMBER"/>
    <property type="match status" value="1"/>
</dbReference>
<evidence type="ECO:0000256" key="11">
    <source>
        <dbReference type="ARBA" id="ARBA00022763"/>
    </source>
</evidence>
<evidence type="ECO:0000259" key="17">
    <source>
        <dbReference type="PROSITE" id="PS50173"/>
    </source>
</evidence>
<gene>
    <name evidence="18" type="ORF">C7B82_20190</name>
</gene>
<dbReference type="GO" id="GO:0003887">
    <property type="term" value="F:DNA-directed DNA polymerase activity"/>
    <property type="evidence" value="ECO:0007669"/>
    <property type="project" value="UniProtKB-KW"/>
</dbReference>
<dbReference type="GO" id="GO:0003677">
    <property type="term" value="F:DNA binding"/>
    <property type="evidence" value="ECO:0007669"/>
    <property type="project" value="UniProtKB-KW"/>
</dbReference>
<evidence type="ECO:0000256" key="3">
    <source>
        <dbReference type="ARBA" id="ARBA00010945"/>
    </source>
</evidence>
<keyword evidence="13" id="KW-0239">DNA-directed DNA polymerase</keyword>
<keyword evidence="14" id="KW-0238">DNA-binding</keyword>
<accession>A0A2T1E0R8</accession>
<evidence type="ECO:0000256" key="12">
    <source>
        <dbReference type="ARBA" id="ARBA00022842"/>
    </source>
</evidence>
<dbReference type="FunFam" id="3.40.1170.60:FF:000001">
    <property type="entry name" value="DNA polymerase IV"/>
    <property type="match status" value="1"/>
</dbReference>
<dbReference type="PANTHER" id="PTHR11076:SF33">
    <property type="entry name" value="DNA POLYMERASE KAPPA"/>
    <property type="match status" value="1"/>
</dbReference>
<dbReference type="OrthoDB" id="9808813at2"/>
<keyword evidence="7" id="KW-0808">Transferase</keyword>
<dbReference type="PROSITE" id="PS50173">
    <property type="entry name" value="UMUC"/>
    <property type="match status" value="1"/>
</dbReference>
<keyword evidence="19" id="KW-1185">Reference proteome</keyword>
<dbReference type="Gene3D" id="3.30.70.270">
    <property type="match status" value="1"/>
</dbReference>
<dbReference type="InterPro" id="IPR001126">
    <property type="entry name" value="UmuC"/>
</dbReference>
<evidence type="ECO:0000256" key="14">
    <source>
        <dbReference type="ARBA" id="ARBA00023125"/>
    </source>
</evidence>
<reference evidence="18 19" key="2">
    <citation type="submission" date="2018-03" db="EMBL/GenBank/DDBJ databases">
        <title>The ancient ancestry and fast evolution of plastids.</title>
        <authorList>
            <person name="Moore K.R."/>
            <person name="Magnabosco C."/>
            <person name="Momper L."/>
            <person name="Gold D.A."/>
            <person name="Bosak T."/>
            <person name="Fournier G.P."/>
        </authorList>
    </citation>
    <scope>NUCLEOTIDE SEQUENCE [LARGE SCALE GENOMIC DNA]</scope>
    <source>
        <strain evidence="18 19">ULC18</strain>
    </source>
</reference>
<dbReference type="Gene3D" id="3.40.1170.60">
    <property type="match status" value="1"/>
</dbReference>
<evidence type="ECO:0000256" key="8">
    <source>
        <dbReference type="ARBA" id="ARBA00022695"/>
    </source>
</evidence>